<gene>
    <name evidence="8" type="ORF">SAMN04488568_101199</name>
</gene>
<dbReference type="InterPro" id="IPR036942">
    <property type="entry name" value="Beta-barrel_TonB_sf"/>
</dbReference>
<dbReference type="Proteomes" id="UP000199759">
    <property type="component" value="Unassembled WGS sequence"/>
</dbReference>
<keyword evidence="5" id="KW-0732">Signal</keyword>
<dbReference type="PANTHER" id="PTHR40980">
    <property type="entry name" value="PLUG DOMAIN-CONTAINING PROTEIN"/>
    <property type="match status" value="1"/>
</dbReference>
<dbReference type="Gene3D" id="2.40.170.20">
    <property type="entry name" value="TonB-dependent receptor, beta-barrel domain"/>
    <property type="match status" value="1"/>
</dbReference>
<evidence type="ECO:0000256" key="4">
    <source>
        <dbReference type="RuleBase" id="RU003357"/>
    </source>
</evidence>
<feature type="domain" description="TonB-dependent receptor plug" evidence="7">
    <location>
        <begin position="52"/>
        <end position="150"/>
    </location>
</feature>
<comment type="similarity">
    <text evidence="4">Belongs to the TonB-dependent receptor family.</text>
</comment>
<evidence type="ECO:0000259" key="7">
    <source>
        <dbReference type="Pfam" id="PF07715"/>
    </source>
</evidence>
<dbReference type="InterPro" id="IPR037066">
    <property type="entry name" value="Plug_dom_sf"/>
</dbReference>
<evidence type="ECO:0000256" key="5">
    <source>
        <dbReference type="SAM" id="SignalP"/>
    </source>
</evidence>
<evidence type="ECO:0000259" key="6">
    <source>
        <dbReference type="Pfam" id="PF00593"/>
    </source>
</evidence>
<dbReference type="InterPro" id="IPR012910">
    <property type="entry name" value="Plug_dom"/>
</dbReference>
<dbReference type="SUPFAM" id="SSF56935">
    <property type="entry name" value="Porins"/>
    <property type="match status" value="1"/>
</dbReference>
<sequence length="892" mass="97812">MKMKTNRMAFMAALLASTTLVPAAAFAQDAESPSDVEVITVRYQYIPEARRVTSEVSASLSIDDLLTTGDSDLAGALVRITGLSTTQGRFVVVRGLNERYSNTLLNGSPMPSPEPFRRAAPLDIFPTNILSSVLVQKTFSPRFPGEFGGGVIGIETSALPEEGFFTAGVDGSFNTITTGNHGLTYHGSDTDWMGYDDGLRDIPAELASVFETTRVGNNLPADQQQAIGRSLVNSELWVIQNVDTDANGAVSFNAGDRYDFQNFSLGVIAAFQYSNAWETREGQRGKGRIGAGDELVYENGPPLADRSGIALPGRGINNFLGTENTIDVSGMVSVGVDFYTNHSINFLTMALRSTSKEARIEEEFNAGANGVFRTDSTEWFERQVLFNQLTGEHLFESLGGLSVEWRVSDATATRDAPYQRNAEYAHTGAGYVYEGTVNGNSTSFSEVEDNTSDYGIDLELPVELGSMDVSLTAGYANTSRERDAWTRRFSFAPGSVGIPSELLSSRIDYIFANQNITDERLRLIETGGLSLPEAYHGQLDVDAYYVGADLELTDFVRAAFGARFEDGELSVDTFAFPASAADSGLVETQQQEDYVLPALTLTWTFADNLQLRTGYSQTIARPQFRELAFAEFFNTETDQRFQGNPYLENTEITNYDARLEYYFGREQFVTVGAFYKELTNPIEEFIIPIGDGLNTSFINAPSATLTGAEFEYEKTFDFSDSWDQPFFNDREWFVKTNYTYIQSEVSGEGSVTVAQGAFGNPQALVLSAAGFIEDGRALQGQSEHLFNVQVGFETFDGRARGALLYNYVSDRTRAVANLSDSLPEIVEQVPSSLDFVYSRTINVAEADWDVGFSVRNILGDGYSATQNAGGTELAVDTYDLGTTFSVSVSRTW</sequence>
<name>A0A1G9LSJ9_9PROT</name>
<dbReference type="Gene3D" id="2.170.130.10">
    <property type="entry name" value="TonB-dependent receptor, plug domain"/>
    <property type="match status" value="1"/>
</dbReference>
<accession>A0A1G9LSJ9</accession>
<dbReference type="EMBL" id="FNHG01000001">
    <property type="protein sequence ID" value="SDL65042.1"/>
    <property type="molecule type" value="Genomic_DNA"/>
</dbReference>
<evidence type="ECO:0000256" key="1">
    <source>
        <dbReference type="ARBA" id="ARBA00004442"/>
    </source>
</evidence>
<reference evidence="8 9" key="1">
    <citation type="submission" date="2016-10" db="EMBL/GenBank/DDBJ databases">
        <authorList>
            <person name="de Groot N.N."/>
        </authorList>
    </citation>
    <scope>NUCLEOTIDE SEQUENCE [LARGE SCALE GENOMIC DNA]</scope>
    <source>
        <strain evidence="8 9">DSM 16077</strain>
    </source>
</reference>
<dbReference type="STRING" id="144026.SAMN04488568_101199"/>
<evidence type="ECO:0000256" key="2">
    <source>
        <dbReference type="ARBA" id="ARBA00023136"/>
    </source>
</evidence>
<feature type="domain" description="TonB-dependent receptor-like beta-barrel" evidence="6">
    <location>
        <begin position="393"/>
        <end position="828"/>
    </location>
</feature>
<dbReference type="Pfam" id="PF07715">
    <property type="entry name" value="Plug"/>
    <property type="match status" value="1"/>
</dbReference>
<evidence type="ECO:0000313" key="9">
    <source>
        <dbReference type="Proteomes" id="UP000199759"/>
    </source>
</evidence>
<feature type="signal peptide" evidence="5">
    <location>
        <begin position="1"/>
        <end position="27"/>
    </location>
</feature>
<keyword evidence="3" id="KW-0998">Cell outer membrane</keyword>
<organism evidence="8 9">
    <name type="scientific">Maricaulis salignorans</name>
    <dbReference type="NCBI Taxonomy" id="144026"/>
    <lineage>
        <taxon>Bacteria</taxon>
        <taxon>Pseudomonadati</taxon>
        <taxon>Pseudomonadota</taxon>
        <taxon>Alphaproteobacteria</taxon>
        <taxon>Maricaulales</taxon>
        <taxon>Maricaulaceae</taxon>
        <taxon>Maricaulis</taxon>
    </lineage>
</organism>
<dbReference type="GO" id="GO:0009279">
    <property type="term" value="C:cell outer membrane"/>
    <property type="evidence" value="ECO:0007669"/>
    <property type="project" value="UniProtKB-SubCell"/>
</dbReference>
<evidence type="ECO:0000256" key="3">
    <source>
        <dbReference type="ARBA" id="ARBA00023237"/>
    </source>
</evidence>
<protein>
    <submittedName>
        <fullName evidence="8">TonB-dependent receptor</fullName>
    </submittedName>
</protein>
<dbReference type="AlphaFoldDB" id="A0A1G9LSJ9"/>
<feature type="chain" id="PRO_5011638348" evidence="5">
    <location>
        <begin position="28"/>
        <end position="892"/>
    </location>
</feature>
<evidence type="ECO:0000313" key="8">
    <source>
        <dbReference type="EMBL" id="SDL65042.1"/>
    </source>
</evidence>
<keyword evidence="9" id="KW-1185">Reference proteome</keyword>
<keyword evidence="2 4" id="KW-0472">Membrane</keyword>
<keyword evidence="4" id="KW-0798">TonB box</keyword>
<comment type="subcellular location">
    <subcellularLocation>
        <location evidence="1 4">Cell outer membrane</location>
    </subcellularLocation>
</comment>
<dbReference type="InterPro" id="IPR000531">
    <property type="entry name" value="Beta-barrel_TonB"/>
</dbReference>
<dbReference type="PANTHER" id="PTHR40980:SF5">
    <property type="entry name" value="TONB-DEPENDENT RECEPTOR"/>
    <property type="match status" value="1"/>
</dbReference>
<dbReference type="Pfam" id="PF00593">
    <property type="entry name" value="TonB_dep_Rec_b-barrel"/>
    <property type="match status" value="1"/>
</dbReference>
<keyword evidence="8" id="KW-0675">Receptor</keyword>
<proteinExistence type="inferred from homology"/>